<reference evidence="1 2" key="1">
    <citation type="submission" date="2019-11" db="EMBL/GenBank/DDBJ databases">
        <title>Metabolism of dissolved organic matter in forest soils.</title>
        <authorList>
            <person name="Cyle K.T."/>
            <person name="Wilhelm R.C."/>
            <person name="Martinez C.E."/>
        </authorList>
    </citation>
    <scope>NUCLEOTIDE SEQUENCE [LARGE SCALE GENOMIC DNA]</scope>
    <source>
        <strain evidence="1 2">5N</strain>
    </source>
</reference>
<accession>A0A972P398</accession>
<comment type="caution">
    <text evidence="1">The sequence shown here is derived from an EMBL/GenBank/DDBJ whole genome shotgun (WGS) entry which is preliminary data.</text>
</comment>
<evidence type="ECO:0000313" key="2">
    <source>
        <dbReference type="Proteomes" id="UP000655523"/>
    </source>
</evidence>
<dbReference type="AlphaFoldDB" id="A0A972P398"/>
<keyword evidence="2" id="KW-1185">Reference proteome</keyword>
<dbReference type="Proteomes" id="UP000655523">
    <property type="component" value="Unassembled WGS sequence"/>
</dbReference>
<gene>
    <name evidence="1" type="ORF">GNZ13_51025</name>
</gene>
<evidence type="ECO:0000313" key="1">
    <source>
        <dbReference type="EMBL" id="NPT62597.1"/>
    </source>
</evidence>
<organism evidence="1 2">
    <name type="scientific">Paraburkholderia elongata</name>
    <dbReference type="NCBI Taxonomy" id="2675747"/>
    <lineage>
        <taxon>Bacteria</taxon>
        <taxon>Pseudomonadati</taxon>
        <taxon>Pseudomonadota</taxon>
        <taxon>Betaproteobacteria</taxon>
        <taxon>Burkholderiales</taxon>
        <taxon>Burkholderiaceae</taxon>
        <taxon>Paraburkholderia</taxon>
    </lineage>
</organism>
<protein>
    <submittedName>
        <fullName evidence="1">Uncharacterized protein</fullName>
    </submittedName>
</protein>
<name>A0A972P398_9BURK</name>
<dbReference type="RefSeq" id="WP_172179057.1">
    <property type="nucleotide sequence ID" value="NZ_WOEZ01000347.1"/>
</dbReference>
<proteinExistence type="predicted"/>
<dbReference type="EMBL" id="WOEZ01000347">
    <property type="protein sequence ID" value="NPT62597.1"/>
    <property type="molecule type" value="Genomic_DNA"/>
</dbReference>
<sequence length="70" mass="8586">MTSVQRIKAFISNFIYEPKKWAMRETYAYKAGALAYQMKDDFNPYREGIESHRIWQKGYDDEHRYQLTLW</sequence>